<dbReference type="SFLD" id="SFLDG01144">
    <property type="entry name" value="C2.B.4:_PGP_Like"/>
    <property type="match status" value="1"/>
</dbReference>
<organism evidence="1 2">
    <name type="scientific">Corticicoccus populi</name>
    <dbReference type="NCBI Taxonomy" id="1812821"/>
    <lineage>
        <taxon>Bacteria</taxon>
        <taxon>Bacillati</taxon>
        <taxon>Bacillota</taxon>
        <taxon>Bacilli</taxon>
        <taxon>Bacillales</taxon>
        <taxon>Staphylococcaceae</taxon>
        <taxon>Corticicoccus</taxon>
    </lineage>
</organism>
<dbReference type="CDD" id="cd07516">
    <property type="entry name" value="HAD_Pase"/>
    <property type="match status" value="1"/>
</dbReference>
<proteinExistence type="predicted"/>
<dbReference type="InterPro" id="IPR000150">
    <property type="entry name" value="Cof"/>
</dbReference>
<protein>
    <submittedName>
        <fullName evidence="1">Cof-type HAD-IIB family hydrolase</fullName>
        <ecNumber evidence="1">3.1.3.-</ecNumber>
    </submittedName>
</protein>
<dbReference type="NCBIfam" id="TIGR00099">
    <property type="entry name" value="Cof-subfamily"/>
    <property type="match status" value="1"/>
</dbReference>
<dbReference type="InterPro" id="IPR006379">
    <property type="entry name" value="HAD-SF_hydro_IIB"/>
</dbReference>
<dbReference type="PROSITE" id="PS01229">
    <property type="entry name" value="COF_2"/>
    <property type="match status" value="1"/>
</dbReference>
<dbReference type="Gene3D" id="3.30.1240.10">
    <property type="match status" value="1"/>
</dbReference>
<comment type="caution">
    <text evidence="1">The sequence shown here is derived from an EMBL/GenBank/DDBJ whole genome shotgun (WGS) entry which is preliminary data.</text>
</comment>
<evidence type="ECO:0000313" key="1">
    <source>
        <dbReference type="EMBL" id="MFD2830524.1"/>
    </source>
</evidence>
<dbReference type="SFLD" id="SFLDS00003">
    <property type="entry name" value="Haloacid_Dehalogenase"/>
    <property type="match status" value="1"/>
</dbReference>
<dbReference type="PANTHER" id="PTHR10000:SF55">
    <property type="entry name" value="5-AMINO-6-(5-PHOSPHO-D-RIBITYLAMINO)URACIL PHOSPHATASE YCSE"/>
    <property type="match status" value="1"/>
</dbReference>
<dbReference type="Gene3D" id="3.40.50.1000">
    <property type="entry name" value="HAD superfamily/HAD-like"/>
    <property type="match status" value="1"/>
</dbReference>
<dbReference type="Pfam" id="PF08282">
    <property type="entry name" value="Hydrolase_3"/>
    <property type="match status" value="1"/>
</dbReference>
<dbReference type="PANTHER" id="PTHR10000">
    <property type="entry name" value="PHOSPHOSERINE PHOSPHATASE"/>
    <property type="match status" value="1"/>
</dbReference>
<keyword evidence="1" id="KW-0378">Hydrolase</keyword>
<keyword evidence="2" id="KW-1185">Reference proteome</keyword>
<dbReference type="SFLD" id="SFLDG01140">
    <property type="entry name" value="C2.B:_Phosphomannomutase_and_P"/>
    <property type="match status" value="1"/>
</dbReference>
<gene>
    <name evidence="1" type="ORF">ACFSX4_08630</name>
</gene>
<dbReference type="NCBIfam" id="TIGR01484">
    <property type="entry name" value="HAD-SF-IIB"/>
    <property type="match status" value="1"/>
</dbReference>
<name>A0ABW5WVZ8_9STAP</name>
<dbReference type="SUPFAM" id="SSF56784">
    <property type="entry name" value="HAD-like"/>
    <property type="match status" value="1"/>
</dbReference>
<dbReference type="EC" id="3.1.3.-" evidence="1"/>
<dbReference type="InterPro" id="IPR036412">
    <property type="entry name" value="HAD-like_sf"/>
</dbReference>
<reference evidence="2" key="1">
    <citation type="journal article" date="2019" name="Int. J. Syst. Evol. Microbiol.">
        <title>The Global Catalogue of Microorganisms (GCM) 10K type strain sequencing project: providing services to taxonomists for standard genome sequencing and annotation.</title>
        <authorList>
            <consortium name="The Broad Institute Genomics Platform"/>
            <consortium name="The Broad Institute Genome Sequencing Center for Infectious Disease"/>
            <person name="Wu L."/>
            <person name="Ma J."/>
        </authorList>
    </citation>
    <scope>NUCLEOTIDE SEQUENCE [LARGE SCALE GENOMIC DNA]</scope>
    <source>
        <strain evidence="2">KCTC 33575</strain>
    </source>
</reference>
<dbReference type="GO" id="GO:0016787">
    <property type="term" value="F:hydrolase activity"/>
    <property type="evidence" value="ECO:0007669"/>
    <property type="project" value="UniProtKB-KW"/>
</dbReference>
<dbReference type="InterPro" id="IPR023214">
    <property type="entry name" value="HAD_sf"/>
</dbReference>
<dbReference type="Proteomes" id="UP001597519">
    <property type="component" value="Unassembled WGS sequence"/>
</dbReference>
<accession>A0ABW5WVZ8</accession>
<evidence type="ECO:0000313" key="2">
    <source>
        <dbReference type="Proteomes" id="UP001597519"/>
    </source>
</evidence>
<sequence length="289" mass="31981">MVKMIALDMDGTLLTSEHEITDRTQKAIKRALSEGVQVVIATGRAFYEAHAAIKQYGLKLPYICLNGAQVRNEQHEVIATASLNRSLNNEISSVFKAEDVFYQVYTDRAIYTTDLERDMEIFLDLAHQNGGHANEALIRQRMEERVARKSMIEIEDYRELFNREDELVLKFLGASTSKAKLVRAKNYLYDIGNLAVSASSPGNIELTHETAQKGIALETMADVLDIDMKDVMAVGDNLNDISMLKKAGVSVAMGNGSSETKAIADVVTETNQNEGVARAIERALDGEFS</sequence>
<dbReference type="EMBL" id="JBHUOQ010000003">
    <property type="protein sequence ID" value="MFD2830524.1"/>
    <property type="molecule type" value="Genomic_DNA"/>
</dbReference>
<dbReference type="RefSeq" id="WP_377773640.1">
    <property type="nucleotide sequence ID" value="NZ_JBHUOQ010000003.1"/>
</dbReference>